<dbReference type="PANTHER" id="PTHR23530:SF1">
    <property type="entry name" value="PERMEASE, MAJOR FACILITATOR SUPERFAMILY-RELATED"/>
    <property type="match status" value="1"/>
</dbReference>
<dbReference type="GO" id="GO:0022857">
    <property type="term" value="F:transmembrane transporter activity"/>
    <property type="evidence" value="ECO:0007669"/>
    <property type="project" value="InterPro"/>
</dbReference>
<dbReference type="SUPFAM" id="SSF103473">
    <property type="entry name" value="MFS general substrate transporter"/>
    <property type="match status" value="1"/>
</dbReference>
<feature type="transmembrane region" description="Helical" evidence="2">
    <location>
        <begin position="220"/>
        <end position="241"/>
    </location>
</feature>
<evidence type="ECO:0000313" key="3">
    <source>
        <dbReference type="EMBL" id="SDJ78161.1"/>
    </source>
</evidence>
<keyword evidence="2" id="KW-1133">Transmembrane helix</keyword>
<feature type="transmembrane region" description="Helical" evidence="2">
    <location>
        <begin position="323"/>
        <end position="339"/>
    </location>
</feature>
<feature type="transmembrane region" description="Helical" evidence="2">
    <location>
        <begin position="103"/>
        <end position="128"/>
    </location>
</feature>
<feature type="transmembrane region" description="Helical" evidence="2">
    <location>
        <begin position="72"/>
        <end position="97"/>
    </location>
</feature>
<feature type="transmembrane region" description="Helical" evidence="2">
    <location>
        <begin position="261"/>
        <end position="286"/>
    </location>
</feature>
<feature type="transmembrane region" description="Helical" evidence="2">
    <location>
        <begin position="43"/>
        <end position="65"/>
    </location>
</feature>
<keyword evidence="2" id="KW-0812">Transmembrane</keyword>
<feature type="transmembrane region" description="Helical" evidence="2">
    <location>
        <begin position="148"/>
        <end position="166"/>
    </location>
</feature>
<name>A0A1G8WIZ9_9BACL</name>
<proteinExistence type="predicted"/>
<organism evidence="3 4">
    <name type="scientific">Paenibacillus typhae</name>
    <dbReference type="NCBI Taxonomy" id="1174501"/>
    <lineage>
        <taxon>Bacteria</taxon>
        <taxon>Bacillati</taxon>
        <taxon>Bacillota</taxon>
        <taxon>Bacilli</taxon>
        <taxon>Bacillales</taxon>
        <taxon>Paenibacillaceae</taxon>
        <taxon>Paenibacillus</taxon>
    </lineage>
</organism>
<dbReference type="InterPro" id="IPR011701">
    <property type="entry name" value="MFS"/>
</dbReference>
<gene>
    <name evidence="3" type="ORF">SAMN05216192_12425</name>
</gene>
<dbReference type="AlphaFoldDB" id="A0A1G8WIZ9"/>
<reference evidence="4" key="1">
    <citation type="submission" date="2016-10" db="EMBL/GenBank/DDBJ databases">
        <authorList>
            <person name="Varghese N."/>
            <person name="Submissions S."/>
        </authorList>
    </citation>
    <scope>NUCLEOTIDE SEQUENCE [LARGE SCALE GENOMIC DNA]</scope>
    <source>
        <strain evidence="4">CGMCC 1.11012</strain>
    </source>
</reference>
<feature type="transmembrane region" description="Helical" evidence="2">
    <location>
        <begin position="9"/>
        <end position="31"/>
    </location>
</feature>
<dbReference type="Pfam" id="PF07690">
    <property type="entry name" value="MFS_1"/>
    <property type="match status" value="1"/>
</dbReference>
<sequence length="425" mass="45338">MRKLQASQMYLLLVFTMAFASSTIFTTYSIYYVTELGLRPFELLLIGTVLEITVLVFEGITGAVADLYSRRLSVIIGVTVMGCGFLLEGSIVWFTGLGADVPAVAWVMVAQLLFGIGWTFVSGADTAWIMDELGEGKAGTLFMQAEKASLAASLLGAGASVGLSLAEPNLPYIAGGLIYLLLGLVLFLLMKETGFVRGEREAEAAPLKAWARTWHSGAAVLFKTPVLLLLAVVTLFSGAASEGYDRLWQIHLIEGIGFPDSIIPMAVWFGIISASSALLSIPAVHMAERRMDMQKEKVLTAALLVLTLVRIGAILLLALAPGFYAAVAAVLLLAVAGAVHEPVYKTWLNLRLESRTRATVLSLISQSDALGQTAGGPAVGYIGSRFSIRASLLAAAALLFPVAVLFTRVQRKHKQSGPVSAESDR</sequence>
<feature type="transmembrane region" description="Helical" evidence="2">
    <location>
        <begin position="172"/>
        <end position="190"/>
    </location>
</feature>
<dbReference type="Gene3D" id="1.20.1250.20">
    <property type="entry name" value="MFS general substrate transporter like domains"/>
    <property type="match status" value="1"/>
</dbReference>
<evidence type="ECO:0000256" key="1">
    <source>
        <dbReference type="ARBA" id="ARBA00004651"/>
    </source>
</evidence>
<keyword evidence="4" id="KW-1185">Reference proteome</keyword>
<dbReference type="GO" id="GO:0005886">
    <property type="term" value="C:plasma membrane"/>
    <property type="evidence" value="ECO:0007669"/>
    <property type="project" value="UniProtKB-SubCell"/>
</dbReference>
<dbReference type="Proteomes" id="UP000199050">
    <property type="component" value="Unassembled WGS sequence"/>
</dbReference>
<dbReference type="PANTHER" id="PTHR23530">
    <property type="entry name" value="TRANSPORT PROTEIN-RELATED"/>
    <property type="match status" value="1"/>
</dbReference>
<evidence type="ECO:0000313" key="4">
    <source>
        <dbReference type="Proteomes" id="UP000199050"/>
    </source>
</evidence>
<keyword evidence="2" id="KW-0472">Membrane</keyword>
<dbReference type="STRING" id="1174501.SAMN05216192_12425"/>
<accession>A0A1G8WIZ9</accession>
<evidence type="ECO:0000256" key="2">
    <source>
        <dbReference type="SAM" id="Phobius"/>
    </source>
</evidence>
<feature type="transmembrane region" description="Helical" evidence="2">
    <location>
        <begin position="388"/>
        <end position="406"/>
    </location>
</feature>
<dbReference type="InterPro" id="IPR053160">
    <property type="entry name" value="MFS_DHA3_Transporter"/>
</dbReference>
<dbReference type="InterPro" id="IPR036259">
    <property type="entry name" value="MFS_trans_sf"/>
</dbReference>
<dbReference type="EMBL" id="FNDX01000024">
    <property type="protein sequence ID" value="SDJ78161.1"/>
    <property type="molecule type" value="Genomic_DNA"/>
</dbReference>
<protein>
    <submittedName>
        <fullName evidence="3">Major Facilitator Superfamily protein</fullName>
    </submittedName>
</protein>
<dbReference type="RefSeq" id="WP_244157758.1">
    <property type="nucleotide sequence ID" value="NZ_CBCSKY010000033.1"/>
</dbReference>
<comment type="subcellular location">
    <subcellularLocation>
        <location evidence="1">Cell membrane</location>
        <topology evidence="1">Multi-pass membrane protein</topology>
    </subcellularLocation>
</comment>